<dbReference type="AlphaFoldDB" id="K0RZ87"/>
<proteinExistence type="predicted"/>
<keyword evidence="2" id="KW-1185">Reference proteome</keyword>
<protein>
    <submittedName>
        <fullName evidence="1">Uncharacterized protein</fullName>
    </submittedName>
</protein>
<comment type="caution">
    <text evidence="1">The sequence shown here is derived from an EMBL/GenBank/DDBJ whole genome shotgun (WGS) entry which is preliminary data.</text>
</comment>
<evidence type="ECO:0000313" key="2">
    <source>
        <dbReference type="Proteomes" id="UP000266841"/>
    </source>
</evidence>
<reference evidence="1 2" key="1">
    <citation type="journal article" date="2012" name="Genome Biol.">
        <title>Genome and low-iron response of an oceanic diatom adapted to chronic iron limitation.</title>
        <authorList>
            <person name="Lommer M."/>
            <person name="Specht M."/>
            <person name="Roy A.S."/>
            <person name="Kraemer L."/>
            <person name="Andreson R."/>
            <person name="Gutowska M.A."/>
            <person name="Wolf J."/>
            <person name="Bergner S.V."/>
            <person name="Schilhabel M.B."/>
            <person name="Klostermeier U.C."/>
            <person name="Beiko R.G."/>
            <person name="Rosenstiel P."/>
            <person name="Hippler M."/>
            <person name="Laroche J."/>
        </authorList>
    </citation>
    <scope>NUCLEOTIDE SEQUENCE [LARGE SCALE GENOMIC DNA]</scope>
    <source>
        <strain evidence="1 2">CCMP1005</strain>
    </source>
</reference>
<name>K0RZ87_THAOC</name>
<dbReference type="Proteomes" id="UP000266841">
    <property type="component" value="Unassembled WGS sequence"/>
</dbReference>
<accession>K0RZ87</accession>
<gene>
    <name evidence="1" type="ORF">THAOC_22161</name>
</gene>
<sequence length="80" mass="9248">MKRLRPYLRVVEIRHSARILARHADNLLFNGSRSELERRKERYGRGEEVACMDGTDSRVLTLAAAASRCCRVDRCRCRVA</sequence>
<organism evidence="1 2">
    <name type="scientific">Thalassiosira oceanica</name>
    <name type="common">Marine diatom</name>
    <dbReference type="NCBI Taxonomy" id="159749"/>
    <lineage>
        <taxon>Eukaryota</taxon>
        <taxon>Sar</taxon>
        <taxon>Stramenopiles</taxon>
        <taxon>Ochrophyta</taxon>
        <taxon>Bacillariophyta</taxon>
        <taxon>Coscinodiscophyceae</taxon>
        <taxon>Thalassiosirophycidae</taxon>
        <taxon>Thalassiosirales</taxon>
        <taxon>Thalassiosiraceae</taxon>
        <taxon>Thalassiosira</taxon>
    </lineage>
</organism>
<evidence type="ECO:0000313" key="1">
    <source>
        <dbReference type="EMBL" id="EJK57764.1"/>
    </source>
</evidence>
<dbReference type="EMBL" id="AGNL01027098">
    <property type="protein sequence ID" value="EJK57764.1"/>
    <property type="molecule type" value="Genomic_DNA"/>
</dbReference>